<comment type="caution">
    <text evidence="1">The sequence shown here is derived from an EMBL/GenBank/DDBJ whole genome shotgun (WGS) entry which is preliminary data.</text>
</comment>
<proteinExistence type="predicted"/>
<reference evidence="2" key="1">
    <citation type="journal article" date="2019" name="Int. J. Syst. Evol. Microbiol.">
        <title>The Global Catalogue of Microorganisms (GCM) 10K type strain sequencing project: providing services to taxonomists for standard genome sequencing and annotation.</title>
        <authorList>
            <consortium name="The Broad Institute Genomics Platform"/>
            <consortium name="The Broad Institute Genome Sequencing Center for Infectious Disease"/>
            <person name="Wu L."/>
            <person name="Ma J."/>
        </authorList>
    </citation>
    <scope>NUCLEOTIDE SEQUENCE [LARGE SCALE GENOMIC DNA]</scope>
    <source>
        <strain evidence="2">CGMCC 1.16275</strain>
    </source>
</reference>
<accession>A0ABW2KST7</accession>
<gene>
    <name evidence="1" type="ORF">ACFQPS_04785</name>
</gene>
<keyword evidence="2" id="KW-1185">Reference proteome</keyword>
<dbReference type="EMBL" id="JBHTCM010000005">
    <property type="protein sequence ID" value="MFC7332468.1"/>
    <property type="molecule type" value="Genomic_DNA"/>
</dbReference>
<evidence type="ECO:0000313" key="1">
    <source>
        <dbReference type="EMBL" id="MFC7332468.1"/>
    </source>
</evidence>
<name>A0ABW2KST7_9PROT</name>
<sequence>MAGLTTPVLATLGTVRTVKSAARTLGLDGGGDDDEERRRREDDLLDYRQAVELSQLRAAQDLEAETRRTDAGRRARQIAVEAQAAETRRQRSLRRAVGRQRAKLGGQGISAADGSGEAILLGLVREAAEEDATARSLDALRLKALDDEAQAAYRRNLLDLSELTERQRLQRLARGYS</sequence>
<protein>
    <submittedName>
        <fullName evidence="1">Uncharacterized protein</fullName>
    </submittedName>
</protein>
<organism evidence="1 2">
    <name type="scientific">Rhodocista pekingensis</name>
    <dbReference type="NCBI Taxonomy" id="201185"/>
    <lineage>
        <taxon>Bacteria</taxon>
        <taxon>Pseudomonadati</taxon>
        <taxon>Pseudomonadota</taxon>
        <taxon>Alphaproteobacteria</taxon>
        <taxon>Rhodospirillales</taxon>
        <taxon>Azospirillaceae</taxon>
        <taxon>Rhodocista</taxon>
    </lineage>
</organism>
<dbReference type="RefSeq" id="WP_377356888.1">
    <property type="nucleotide sequence ID" value="NZ_JBHTCM010000005.1"/>
</dbReference>
<dbReference type="Proteomes" id="UP001596456">
    <property type="component" value="Unassembled WGS sequence"/>
</dbReference>
<evidence type="ECO:0000313" key="2">
    <source>
        <dbReference type="Proteomes" id="UP001596456"/>
    </source>
</evidence>